<dbReference type="InterPro" id="IPR012337">
    <property type="entry name" value="RNaseH-like_sf"/>
</dbReference>
<dbReference type="EMBL" id="HBUF01043761">
    <property type="protein sequence ID" value="CAG6618767.1"/>
    <property type="molecule type" value="Transcribed_RNA"/>
</dbReference>
<dbReference type="PANTHER" id="PTHR37984">
    <property type="entry name" value="PROTEIN CBG26694"/>
    <property type="match status" value="1"/>
</dbReference>
<reference evidence="2" key="1">
    <citation type="submission" date="2021-05" db="EMBL/GenBank/DDBJ databases">
        <authorList>
            <person name="Alioto T."/>
            <person name="Alioto T."/>
            <person name="Gomez Garrido J."/>
        </authorList>
    </citation>
    <scope>NUCLEOTIDE SEQUENCE</scope>
</reference>
<dbReference type="PROSITE" id="PS50994">
    <property type="entry name" value="INTEGRASE"/>
    <property type="match status" value="1"/>
</dbReference>
<dbReference type="InterPro" id="IPR036397">
    <property type="entry name" value="RNaseH_sf"/>
</dbReference>
<dbReference type="InterPro" id="IPR050951">
    <property type="entry name" value="Retrovirus_Pol_polyprotein"/>
</dbReference>
<proteinExistence type="predicted"/>
<sequence>MGDEKSFHVYSAPGPLVFKKSDLKCMWPRWKQKFDIYMKATGKDKVVEEDIKIAIFLNFIGDDGLDVYNNLKLNEKKTLADVLKSFDEFCDPVKHECMETFAFNQLQQVEGQDFQSFLNQVIKQAKLCNFECTSCKSSYLDRMTKDRLVIGILDSTARQELLRMKDLTLEKAKEICLSVESSMINKSKIEAKSSEVGDNIDLLQHRRQPDNTGSNMTYNRYQKRNRAPNNAWERVGIDIAEVNKKQYLVLVDYYSSYIEVLRLNSMRSSEVIDKCKAVFARFGIPLEVRTDNGPCFSSNEFLTFAKNYGFQLITSSPRYSQSNGRVENAVKSVKNILTKCDDPFLGLLAYRNSAICADGYSPAELLMGRRLRDTLPCLLEDRQVVDHDGYKVWCEQKVKKQITNYNERHSASDLKPLALNDRVWIVDLKRYGIVKRESGEPRSFVVDTSSGEVRRNRKFLILAPDQMSSNNNKQQVMINQASNAPQDVKVLVLESSYVLAQPNEGNDDDDDEAFFIGYVVTHSHLM</sequence>
<dbReference type="AlphaFoldDB" id="A0A8D8M6Z3"/>
<organism evidence="2">
    <name type="scientific">Cacopsylla melanoneura</name>
    <dbReference type="NCBI Taxonomy" id="428564"/>
    <lineage>
        <taxon>Eukaryota</taxon>
        <taxon>Metazoa</taxon>
        <taxon>Ecdysozoa</taxon>
        <taxon>Arthropoda</taxon>
        <taxon>Hexapoda</taxon>
        <taxon>Insecta</taxon>
        <taxon>Pterygota</taxon>
        <taxon>Neoptera</taxon>
        <taxon>Paraneoptera</taxon>
        <taxon>Hemiptera</taxon>
        <taxon>Sternorrhyncha</taxon>
        <taxon>Psylloidea</taxon>
        <taxon>Psyllidae</taxon>
        <taxon>Psyllinae</taxon>
        <taxon>Cacopsylla</taxon>
    </lineage>
</organism>
<dbReference type="GO" id="GO:0015074">
    <property type="term" value="P:DNA integration"/>
    <property type="evidence" value="ECO:0007669"/>
    <property type="project" value="InterPro"/>
</dbReference>
<dbReference type="FunFam" id="3.30.420.10:FF:000063">
    <property type="entry name" value="Retrovirus-related Pol polyprotein from transposon 297-like Protein"/>
    <property type="match status" value="1"/>
</dbReference>
<dbReference type="InterPro" id="IPR001584">
    <property type="entry name" value="Integrase_cat-core"/>
</dbReference>
<dbReference type="SUPFAM" id="SSF53098">
    <property type="entry name" value="Ribonuclease H-like"/>
    <property type="match status" value="1"/>
</dbReference>
<dbReference type="Pfam" id="PF00665">
    <property type="entry name" value="rve"/>
    <property type="match status" value="1"/>
</dbReference>
<dbReference type="Gene3D" id="3.30.420.10">
    <property type="entry name" value="Ribonuclease H-like superfamily/Ribonuclease H"/>
    <property type="match status" value="1"/>
</dbReference>
<name>A0A8D8M6Z3_9HEMI</name>
<accession>A0A8D8M6Z3</accession>
<dbReference type="GO" id="GO:0003676">
    <property type="term" value="F:nucleic acid binding"/>
    <property type="evidence" value="ECO:0007669"/>
    <property type="project" value="InterPro"/>
</dbReference>
<evidence type="ECO:0000313" key="2">
    <source>
        <dbReference type="EMBL" id="CAG6618767.1"/>
    </source>
</evidence>
<dbReference type="PANTHER" id="PTHR37984:SF9">
    <property type="entry name" value="INTEGRASE CATALYTIC DOMAIN-CONTAINING PROTEIN"/>
    <property type="match status" value="1"/>
</dbReference>
<protein>
    <submittedName>
        <fullName evidence="2">Uncharacterized protein K02A2.6</fullName>
    </submittedName>
</protein>
<evidence type="ECO:0000259" key="1">
    <source>
        <dbReference type="PROSITE" id="PS50994"/>
    </source>
</evidence>
<feature type="domain" description="Integrase catalytic" evidence="1">
    <location>
        <begin position="224"/>
        <end position="339"/>
    </location>
</feature>